<dbReference type="EMBL" id="JANIEX010000652">
    <property type="protein sequence ID" value="KAJ3564558.1"/>
    <property type="molecule type" value="Genomic_DNA"/>
</dbReference>
<name>A0AAD5VMR2_9AGAR</name>
<protein>
    <submittedName>
        <fullName evidence="1">Uncharacterized protein</fullName>
    </submittedName>
</protein>
<evidence type="ECO:0000313" key="2">
    <source>
        <dbReference type="Proteomes" id="UP001213000"/>
    </source>
</evidence>
<dbReference type="AlphaFoldDB" id="A0AAD5VMR2"/>
<evidence type="ECO:0000313" key="1">
    <source>
        <dbReference type="EMBL" id="KAJ3564558.1"/>
    </source>
</evidence>
<accession>A0AAD5VMR2</accession>
<keyword evidence="2" id="KW-1185">Reference proteome</keyword>
<sequence length="400" mass="45992">MIHLPNSVNNCREVSISLKAALLSSHQQTFDCALPTCIATLFPPGPDFVSGKKAAMVLSAPFDMPPATQGRRRKDQKILDLWYHELTKAKQTDQWLKQYEPIMPDERQIAHTGPFLEDNVSSGIYPYNAYRHPFSYMKRHWKNDPPMLATCLQRFSILTIMSAGLDAHQILNERDRYIGARTHLRIHELEAMPSTINVDVKESSLVHPFPTAHDELRPAIKLESLRLLDKQRALWVMVAERLNHASMHPLNCLEFRRTREPSNCDACNTKHSERQQRVERNLEQLTIMCTHGREVIMLLEVVLSKECLKALQAGGEKVYMKLTRTAKDTRITHISHIKPTHISTLLLRLISSIKVKTHCMRVLRALSRVTSQRQKQPLVLKPQTRMDRPFNVEEVDGVIE</sequence>
<gene>
    <name evidence="1" type="ORF">NP233_g8217</name>
</gene>
<organism evidence="1 2">
    <name type="scientific">Leucocoprinus birnbaumii</name>
    <dbReference type="NCBI Taxonomy" id="56174"/>
    <lineage>
        <taxon>Eukaryota</taxon>
        <taxon>Fungi</taxon>
        <taxon>Dikarya</taxon>
        <taxon>Basidiomycota</taxon>
        <taxon>Agaricomycotina</taxon>
        <taxon>Agaricomycetes</taxon>
        <taxon>Agaricomycetidae</taxon>
        <taxon>Agaricales</taxon>
        <taxon>Agaricineae</taxon>
        <taxon>Agaricaceae</taxon>
        <taxon>Leucocoprinus</taxon>
    </lineage>
</organism>
<comment type="caution">
    <text evidence="1">The sequence shown here is derived from an EMBL/GenBank/DDBJ whole genome shotgun (WGS) entry which is preliminary data.</text>
</comment>
<dbReference type="Proteomes" id="UP001213000">
    <property type="component" value="Unassembled WGS sequence"/>
</dbReference>
<proteinExistence type="predicted"/>
<reference evidence="1" key="1">
    <citation type="submission" date="2022-07" db="EMBL/GenBank/DDBJ databases">
        <title>Genome Sequence of Leucocoprinus birnbaumii.</title>
        <authorList>
            <person name="Buettner E."/>
        </authorList>
    </citation>
    <scope>NUCLEOTIDE SEQUENCE</scope>
    <source>
        <strain evidence="1">VT141</strain>
    </source>
</reference>